<sequence length="233" mass="26824">MVSIKQLSLTAAVALSIAETAVALPIRGNVNDADLAARGTESEERDLKARAFHKNMFNNSFKALNLGNAIAGLVMSERDNEERAVEEDVEVRDFEDDLEERDFDEELEERDFDEELEERDFEEDLEARDYEEDLEARDFEEDLEERDFEDYLEERDFEDYLEERDLEERAKGRFSPNIGENIGNGLDAAYTIATTYGTIKNVVKSAMGGGEGKRAVEELDRRAFEDLVRELYY</sequence>
<evidence type="ECO:0000256" key="1">
    <source>
        <dbReference type="SAM" id="MobiDB-lite"/>
    </source>
</evidence>
<dbReference type="AlphaFoldDB" id="A0A9N9ZEV1"/>
<reference evidence="3" key="1">
    <citation type="submission" date="2021-10" db="EMBL/GenBank/DDBJ databases">
        <authorList>
            <person name="Piombo E."/>
        </authorList>
    </citation>
    <scope>NUCLEOTIDE SEQUENCE</scope>
</reference>
<protein>
    <recommendedName>
        <fullName evidence="5">RxLR effector protein</fullName>
    </recommendedName>
</protein>
<feature type="signal peptide" evidence="2">
    <location>
        <begin position="1"/>
        <end position="23"/>
    </location>
</feature>
<feature type="region of interest" description="Disordered" evidence="1">
    <location>
        <begin position="95"/>
        <end position="121"/>
    </location>
</feature>
<evidence type="ECO:0000313" key="4">
    <source>
        <dbReference type="Proteomes" id="UP000775872"/>
    </source>
</evidence>
<keyword evidence="4" id="KW-1185">Reference proteome</keyword>
<dbReference type="EMBL" id="CABFOC020000053">
    <property type="protein sequence ID" value="CAH0055020.1"/>
    <property type="molecule type" value="Genomic_DNA"/>
</dbReference>
<dbReference type="OrthoDB" id="5152656at2759"/>
<evidence type="ECO:0008006" key="5">
    <source>
        <dbReference type="Google" id="ProtNLM"/>
    </source>
</evidence>
<evidence type="ECO:0000313" key="3">
    <source>
        <dbReference type="EMBL" id="CAH0055020.1"/>
    </source>
</evidence>
<evidence type="ECO:0000256" key="2">
    <source>
        <dbReference type="SAM" id="SignalP"/>
    </source>
</evidence>
<dbReference type="Proteomes" id="UP000775872">
    <property type="component" value="Unassembled WGS sequence"/>
</dbReference>
<organism evidence="3 4">
    <name type="scientific">Clonostachys solani</name>
    <dbReference type="NCBI Taxonomy" id="160281"/>
    <lineage>
        <taxon>Eukaryota</taxon>
        <taxon>Fungi</taxon>
        <taxon>Dikarya</taxon>
        <taxon>Ascomycota</taxon>
        <taxon>Pezizomycotina</taxon>
        <taxon>Sordariomycetes</taxon>
        <taxon>Hypocreomycetidae</taxon>
        <taxon>Hypocreales</taxon>
        <taxon>Bionectriaceae</taxon>
        <taxon>Clonostachys</taxon>
    </lineage>
</organism>
<name>A0A9N9ZEV1_9HYPO</name>
<comment type="caution">
    <text evidence="3">The sequence shown here is derived from an EMBL/GenBank/DDBJ whole genome shotgun (WGS) entry which is preliminary data.</text>
</comment>
<feature type="chain" id="PRO_5040486019" description="RxLR effector protein" evidence="2">
    <location>
        <begin position="24"/>
        <end position="233"/>
    </location>
</feature>
<gene>
    <name evidence="3" type="ORF">CSOL1703_00016921</name>
</gene>
<keyword evidence="2" id="KW-0732">Signal</keyword>
<proteinExistence type="predicted"/>
<accession>A0A9N9ZEV1</accession>